<gene>
    <name evidence="10" type="ORF">FCC1311_077072</name>
</gene>
<keyword evidence="5" id="KW-0029">Amino-acid transport</keyword>
<dbReference type="PANTHER" id="PTHR11153:SF37">
    <property type="entry name" value="SIDOREFLEXIN"/>
    <property type="match status" value="1"/>
</dbReference>
<protein>
    <submittedName>
        <fullName evidence="10">Sideroflexin</fullName>
    </submittedName>
</protein>
<evidence type="ECO:0000256" key="4">
    <source>
        <dbReference type="ARBA" id="ARBA00022692"/>
    </source>
</evidence>
<keyword evidence="7" id="KW-0496">Mitochondrion</keyword>
<evidence type="ECO:0000256" key="1">
    <source>
        <dbReference type="ARBA" id="ARBA00004225"/>
    </source>
</evidence>
<evidence type="ECO:0000256" key="9">
    <source>
        <dbReference type="SAM" id="Phobius"/>
    </source>
</evidence>
<keyword evidence="8 9" id="KW-0472">Membrane</keyword>
<evidence type="ECO:0000313" key="10">
    <source>
        <dbReference type="EMBL" id="GBG31483.1"/>
    </source>
</evidence>
<dbReference type="InterPro" id="IPR004686">
    <property type="entry name" value="Mtc"/>
</dbReference>
<dbReference type="GO" id="GO:0015075">
    <property type="term" value="F:monoatomic ion transmembrane transporter activity"/>
    <property type="evidence" value="ECO:0007669"/>
    <property type="project" value="InterPro"/>
</dbReference>
<dbReference type="EMBL" id="BEYU01000099">
    <property type="protein sequence ID" value="GBG31483.1"/>
    <property type="molecule type" value="Genomic_DNA"/>
</dbReference>
<dbReference type="AlphaFoldDB" id="A0A2R5GS61"/>
<organism evidence="10 11">
    <name type="scientific">Hondaea fermentalgiana</name>
    <dbReference type="NCBI Taxonomy" id="2315210"/>
    <lineage>
        <taxon>Eukaryota</taxon>
        <taxon>Sar</taxon>
        <taxon>Stramenopiles</taxon>
        <taxon>Bigyra</taxon>
        <taxon>Labyrinthulomycetes</taxon>
        <taxon>Thraustochytrida</taxon>
        <taxon>Thraustochytriidae</taxon>
        <taxon>Hondaea</taxon>
    </lineage>
</organism>
<feature type="transmembrane region" description="Helical" evidence="9">
    <location>
        <begin position="191"/>
        <end position="212"/>
    </location>
</feature>
<keyword evidence="11" id="KW-1185">Reference proteome</keyword>
<dbReference type="GO" id="GO:0006865">
    <property type="term" value="P:amino acid transport"/>
    <property type="evidence" value="ECO:0007669"/>
    <property type="project" value="UniProtKB-KW"/>
</dbReference>
<comment type="subcellular location">
    <subcellularLocation>
        <location evidence="1">Mitochondrion membrane</location>
        <topology evidence="1">Multi-pass membrane protein</topology>
    </subcellularLocation>
</comment>
<accession>A0A2R5GS61</accession>
<dbReference type="PANTHER" id="PTHR11153">
    <property type="entry name" value="SIDEROFLEXIN"/>
    <property type="match status" value="1"/>
</dbReference>
<evidence type="ECO:0000256" key="8">
    <source>
        <dbReference type="ARBA" id="ARBA00023136"/>
    </source>
</evidence>
<evidence type="ECO:0000256" key="5">
    <source>
        <dbReference type="ARBA" id="ARBA00022970"/>
    </source>
</evidence>
<name>A0A2R5GS61_9STRA</name>
<sequence>MLDVRLAFVTANEATCAMHELQVLDDLAETRELKESERLRHAELERMRDAVIHPQTHEAIFAPLRLSTVVPMNMILDAVMLSAWTPMQTIFAQWLNQSYNALHYHANRNTTNEESFSQRVMAYLAATASSVGVALFLTSGRFPQLRKFAPFCAVAAADTFNLSIMRKSEFLRGIDVFDAASGDHVGTSRRAGLMATGSCIVARVAAAFPILVGSPLIMDALEGPIARHAPFLRVPVMLCTVGLMIQLAVPVTFGLFHQQMTVSTSLLEPTLHTRAERVFFNKGL</sequence>
<dbReference type="Pfam" id="PF03820">
    <property type="entry name" value="SFXNs"/>
    <property type="match status" value="1"/>
</dbReference>
<dbReference type="Proteomes" id="UP000241890">
    <property type="component" value="Unassembled WGS sequence"/>
</dbReference>
<reference evidence="10 11" key="1">
    <citation type="submission" date="2017-12" db="EMBL/GenBank/DDBJ databases">
        <title>Sequencing, de novo assembly and annotation of complete genome of a new Thraustochytrid species, strain FCC1311.</title>
        <authorList>
            <person name="Sedici K."/>
            <person name="Godart F."/>
            <person name="Aiese Cigliano R."/>
            <person name="Sanseverino W."/>
            <person name="Barakat M."/>
            <person name="Ortet P."/>
            <person name="Marechal E."/>
            <person name="Cagnac O."/>
            <person name="Amato A."/>
        </authorList>
    </citation>
    <scope>NUCLEOTIDE SEQUENCE [LARGE SCALE GENOMIC DNA]</scope>
</reference>
<comment type="caution">
    <text evidence="10">The sequence shown here is derived from an EMBL/GenBank/DDBJ whole genome shotgun (WGS) entry which is preliminary data.</text>
</comment>
<evidence type="ECO:0000313" key="11">
    <source>
        <dbReference type="Proteomes" id="UP000241890"/>
    </source>
</evidence>
<evidence type="ECO:0000256" key="3">
    <source>
        <dbReference type="ARBA" id="ARBA00022448"/>
    </source>
</evidence>
<proteinExistence type="inferred from homology"/>
<dbReference type="InParanoid" id="A0A2R5GS61"/>
<keyword evidence="3" id="KW-0813">Transport</keyword>
<feature type="transmembrane region" description="Helical" evidence="9">
    <location>
        <begin position="120"/>
        <end position="138"/>
    </location>
</feature>
<comment type="similarity">
    <text evidence="2">Belongs to the sideroflexin family.</text>
</comment>
<evidence type="ECO:0000256" key="7">
    <source>
        <dbReference type="ARBA" id="ARBA00023128"/>
    </source>
</evidence>
<dbReference type="OrthoDB" id="6608471at2759"/>
<evidence type="ECO:0000256" key="2">
    <source>
        <dbReference type="ARBA" id="ARBA00005974"/>
    </source>
</evidence>
<evidence type="ECO:0000256" key="6">
    <source>
        <dbReference type="ARBA" id="ARBA00022989"/>
    </source>
</evidence>
<dbReference type="GO" id="GO:1990542">
    <property type="term" value="P:mitochondrial transmembrane transport"/>
    <property type="evidence" value="ECO:0007669"/>
    <property type="project" value="TreeGrafter"/>
</dbReference>
<dbReference type="GO" id="GO:0005743">
    <property type="term" value="C:mitochondrial inner membrane"/>
    <property type="evidence" value="ECO:0007669"/>
    <property type="project" value="TreeGrafter"/>
</dbReference>
<keyword evidence="4 9" id="KW-0812">Transmembrane</keyword>
<feature type="transmembrane region" description="Helical" evidence="9">
    <location>
        <begin position="232"/>
        <end position="256"/>
    </location>
</feature>
<keyword evidence="6 9" id="KW-1133">Transmembrane helix</keyword>